<evidence type="ECO:0000313" key="3">
    <source>
        <dbReference type="EMBL" id="NDK90994.1"/>
    </source>
</evidence>
<dbReference type="Proteomes" id="UP000466307">
    <property type="component" value="Unassembled WGS sequence"/>
</dbReference>
<sequence>MALAVIAGWLALIADTDRRNVTIPNRLVVPGVLAVMVGALVHPMAAAGALIAALPYTVAFTARLSGGGDVKLAVVLGGLLADTASTLLMVFLAQVLHLLAHLAARSPGVRRPHAPALVAAWVTVVIPAAVFG</sequence>
<dbReference type="GO" id="GO:0004190">
    <property type="term" value="F:aspartic-type endopeptidase activity"/>
    <property type="evidence" value="ECO:0007669"/>
    <property type="project" value="InterPro"/>
</dbReference>
<feature type="transmembrane region" description="Helical" evidence="1">
    <location>
        <begin position="32"/>
        <end position="60"/>
    </location>
</feature>
<name>A0A7K3LRV2_9ACTN</name>
<organism evidence="3 4">
    <name type="scientific">Gordonia desulfuricans</name>
    <dbReference type="NCBI Taxonomy" id="89051"/>
    <lineage>
        <taxon>Bacteria</taxon>
        <taxon>Bacillati</taxon>
        <taxon>Actinomycetota</taxon>
        <taxon>Actinomycetes</taxon>
        <taxon>Mycobacteriales</taxon>
        <taxon>Gordoniaceae</taxon>
        <taxon>Gordonia</taxon>
    </lineage>
</organism>
<dbReference type="InterPro" id="IPR000045">
    <property type="entry name" value="Prepilin_IV_endopep_pep"/>
</dbReference>
<keyword evidence="1" id="KW-0812">Transmembrane</keyword>
<keyword evidence="1" id="KW-0472">Membrane</keyword>
<feature type="transmembrane region" description="Helical" evidence="1">
    <location>
        <begin position="113"/>
        <end position="131"/>
    </location>
</feature>
<evidence type="ECO:0000259" key="2">
    <source>
        <dbReference type="Pfam" id="PF01478"/>
    </source>
</evidence>
<gene>
    <name evidence="3" type="ORF">GYA93_15585</name>
</gene>
<evidence type="ECO:0000256" key="1">
    <source>
        <dbReference type="SAM" id="Phobius"/>
    </source>
</evidence>
<evidence type="ECO:0000313" key="4">
    <source>
        <dbReference type="Proteomes" id="UP000466307"/>
    </source>
</evidence>
<accession>A0A7K3LRV2</accession>
<proteinExistence type="predicted"/>
<dbReference type="Gene3D" id="1.20.120.1220">
    <property type="match status" value="1"/>
</dbReference>
<comment type="caution">
    <text evidence="3">The sequence shown here is derived from an EMBL/GenBank/DDBJ whole genome shotgun (WGS) entry which is preliminary data.</text>
</comment>
<dbReference type="Pfam" id="PF01478">
    <property type="entry name" value="Peptidase_A24"/>
    <property type="match status" value="1"/>
</dbReference>
<dbReference type="GO" id="GO:0016020">
    <property type="term" value="C:membrane"/>
    <property type="evidence" value="ECO:0007669"/>
    <property type="project" value="InterPro"/>
</dbReference>
<dbReference type="AlphaFoldDB" id="A0A7K3LRV2"/>
<dbReference type="EMBL" id="JAADZU010000053">
    <property type="protein sequence ID" value="NDK90994.1"/>
    <property type="molecule type" value="Genomic_DNA"/>
</dbReference>
<keyword evidence="4" id="KW-1185">Reference proteome</keyword>
<feature type="domain" description="Prepilin type IV endopeptidase peptidase" evidence="2">
    <location>
        <begin position="5"/>
        <end position="98"/>
    </location>
</feature>
<reference evidence="3 4" key="1">
    <citation type="submission" date="2020-01" db="EMBL/GenBank/DDBJ databases">
        <title>Investigation of new actinobacteria for the biodesulphurisation of diesel fuel.</title>
        <authorList>
            <person name="Athi Narayanan S.M."/>
        </authorList>
    </citation>
    <scope>NUCLEOTIDE SEQUENCE [LARGE SCALE GENOMIC DNA]</scope>
    <source>
        <strain evidence="3 4">213E</strain>
    </source>
</reference>
<keyword evidence="1" id="KW-1133">Transmembrane helix</keyword>
<protein>
    <submittedName>
        <fullName evidence="3">Prepilin peptidase</fullName>
    </submittedName>
</protein>
<feature type="transmembrane region" description="Helical" evidence="1">
    <location>
        <begin position="72"/>
        <end position="93"/>
    </location>
</feature>